<gene>
    <name evidence="1" type="ORF">A2074_06965</name>
</gene>
<accession>A0A1F2UJY3</accession>
<dbReference type="Proteomes" id="UP000178086">
    <property type="component" value="Unassembled WGS sequence"/>
</dbReference>
<organism evidence="1 2">
    <name type="scientific">Candidatus Aquicultor primus</name>
    <dbReference type="NCBI Taxonomy" id="1797195"/>
    <lineage>
        <taxon>Bacteria</taxon>
        <taxon>Bacillati</taxon>
        <taxon>Actinomycetota</taxon>
        <taxon>Candidatus Aquicultoria</taxon>
        <taxon>Candidatus Aquicultorales</taxon>
        <taxon>Candidatus Aquicultoraceae</taxon>
        <taxon>Candidatus Aquicultor</taxon>
    </lineage>
</organism>
<reference evidence="1 2" key="1">
    <citation type="journal article" date="2016" name="Nat. Commun.">
        <title>Thousands of microbial genomes shed light on interconnected biogeochemical processes in an aquifer system.</title>
        <authorList>
            <person name="Anantharaman K."/>
            <person name="Brown C.T."/>
            <person name="Hug L.A."/>
            <person name="Sharon I."/>
            <person name="Castelle C.J."/>
            <person name="Probst A.J."/>
            <person name="Thomas B.C."/>
            <person name="Singh A."/>
            <person name="Wilkins M.J."/>
            <person name="Karaoz U."/>
            <person name="Brodie E.L."/>
            <person name="Williams K.H."/>
            <person name="Hubbard S.S."/>
            <person name="Banfield J.F."/>
        </authorList>
    </citation>
    <scope>NUCLEOTIDE SEQUENCE [LARGE SCALE GENOMIC DNA]</scope>
</reference>
<evidence type="ECO:0000313" key="1">
    <source>
        <dbReference type="EMBL" id="OFW33312.1"/>
    </source>
</evidence>
<evidence type="ECO:0008006" key="3">
    <source>
        <dbReference type="Google" id="ProtNLM"/>
    </source>
</evidence>
<name>A0A1F2UJY3_9ACTN</name>
<dbReference type="AlphaFoldDB" id="A0A1F2UJY3"/>
<protein>
    <recommendedName>
        <fullName evidence="3">MarR family transcriptional regulator</fullName>
    </recommendedName>
</protein>
<evidence type="ECO:0000313" key="2">
    <source>
        <dbReference type="Proteomes" id="UP000178086"/>
    </source>
</evidence>
<dbReference type="EMBL" id="MELI01000070">
    <property type="protein sequence ID" value="OFW33312.1"/>
    <property type="molecule type" value="Genomic_DNA"/>
</dbReference>
<sequence length="112" mass="12911">MNITIDKNLKLFVGKYVDSLASWAIIVFYHQNPGVRDRITDLATHLGRRETDIEIAVIELAKKGLLLKEDEGEEAVYTYDPESILHQQVEEFVNALDVRDVRLWVLSEVLEK</sequence>
<comment type="caution">
    <text evidence="1">The sequence shown here is derived from an EMBL/GenBank/DDBJ whole genome shotgun (WGS) entry which is preliminary data.</text>
</comment>
<proteinExistence type="predicted"/>